<accession>A0A2K3PLT3</accession>
<reference evidence="2 3" key="1">
    <citation type="journal article" date="2014" name="Am. J. Bot.">
        <title>Genome assembly and annotation for red clover (Trifolium pratense; Fabaceae).</title>
        <authorList>
            <person name="Istvanek J."/>
            <person name="Jaros M."/>
            <person name="Krenek A."/>
            <person name="Repkova J."/>
        </authorList>
    </citation>
    <scope>NUCLEOTIDE SEQUENCE [LARGE SCALE GENOMIC DNA]</scope>
    <source>
        <strain evidence="3">cv. Tatra</strain>
        <tissue evidence="2">Young leaves</tissue>
    </source>
</reference>
<evidence type="ECO:0000313" key="3">
    <source>
        <dbReference type="Proteomes" id="UP000236291"/>
    </source>
</evidence>
<reference evidence="2 3" key="2">
    <citation type="journal article" date="2017" name="Front. Plant Sci.">
        <title>Gene Classification and Mining of Molecular Markers Useful in Red Clover (Trifolium pratense) Breeding.</title>
        <authorList>
            <person name="Istvanek J."/>
            <person name="Dluhosova J."/>
            <person name="Dluhos P."/>
            <person name="Patkova L."/>
            <person name="Nedelnik J."/>
            <person name="Repkova J."/>
        </authorList>
    </citation>
    <scope>NUCLEOTIDE SEQUENCE [LARGE SCALE GENOMIC DNA]</scope>
    <source>
        <strain evidence="3">cv. Tatra</strain>
        <tissue evidence="2">Young leaves</tissue>
    </source>
</reference>
<dbReference type="AlphaFoldDB" id="A0A2K3PLT3"/>
<evidence type="ECO:0000256" key="1">
    <source>
        <dbReference type="SAM" id="MobiDB-lite"/>
    </source>
</evidence>
<dbReference type="PANTHER" id="PTHR33067">
    <property type="entry name" value="RNA-DIRECTED DNA POLYMERASE-RELATED"/>
    <property type="match status" value="1"/>
</dbReference>
<dbReference type="Proteomes" id="UP000236291">
    <property type="component" value="Unassembled WGS sequence"/>
</dbReference>
<dbReference type="EMBL" id="ASHM01008361">
    <property type="protein sequence ID" value="PNY16242.1"/>
    <property type="molecule type" value="Genomic_DNA"/>
</dbReference>
<dbReference type="PANTHER" id="PTHR33067:SF39">
    <property type="entry name" value="TRANSCRIPTION FACTOR INTERACTOR AND REGULATOR CCHC(ZN) FAMILY"/>
    <property type="match status" value="1"/>
</dbReference>
<comment type="caution">
    <text evidence="2">The sequence shown here is derived from an EMBL/GenBank/DDBJ whole genome shotgun (WGS) entry which is preliminary data.</text>
</comment>
<gene>
    <name evidence="2" type="ORF">L195_g012957</name>
</gene>
<feature type="region of interest" description="Disordered" evidence="1">
    <location>
        <begin position="220"/>
        <end position="262"/>
    </location>
</feature>
<feature type="compositionally biased region" description="Polar residues" evidence="1">
    <location>
        <begin position="226"/>
        <end position="237"/>
    </location>
</feature>
<protein>
    <submittedName>
        <fullName evidence="2">Uncharacterized protein</fullName>
    </submittedName>
</protein>
<sequence>MSNLGIPVCIQLKTFYDGLVPSSRNILDASYGGALLSKSYNEGFKLIESITTNTYQWPTARANSAPTKKIVGVHEVSETTALSAQIAQLGNMMKTFMTTPVKTLEPEPIKVVTDSAEVARVYCGGGYLFEDCLGNPVSINYILAQGVSIKNLENQIGQIATALSSRTIGALPSSTETPASTSNDKGKKICKVIFELSSGREYERPNVGDIVIDNTLKGTTEEHTVSEPSQSLSPTTEESPEAVQKPKSDKSSIDTEVPKPSSQGVMKQFDNFFEMMNINLMPLSVFKNLGIGAARQTTITLQLADRNICYPRDTPILLGRPFLATGRTLIDVEKGELTMRVNTQEVTFNVLKAMKYPKVYV</sequence>
<evidence type="ECO:0000313" key="2">
    <source>
        <dbReference type="EMBL" id="PNY16242.1"/>
    </source>
</evidence>
<proteinExistence type="predicted"/>
<feature type="compositionally biased region" description="Basic and acidic residues" evidence="1">
    <location>
        <begin position="244"/>
        <end position="257"/>
    </location>
</feature>
<name>A0A2K3PLT3_TRIPR</name>
<organism evidence="2 3">
    <name type="scientific">Trifolium pratense</name>
    <name type="common">Red clover</name>
    <dbReference type="NCBI Taxonomy" id="57577"/>
    <lineage>
        <taxon>Eukaryota</taxon>
        <taxon>Viridiplantae</taxon>
        <taxon>Streptophyta</taxon>
        <taxon>Embryophyta</taxon>
        <taxon>Tracheophyta</taxon>
        <taxon>Spermatophyta</taxon>
        <taxon>Magnoliopsida</taxon>
        <taxon>eudicotyledons</taxon>
        <taxon>Gunneridae</taxon>
        <taxon>Pentapetalae</taxon>
        <taxon>rosids</taxon>
        <taxon>fabids</taxon>
        <taxon>Fabales</taxon>
        <taxon>Fabaceae</taxon>
        <taxon>Papilionoideae</taxon>
        <taxon>50 kb inversion clade</taxon>
        <taxon>NPAAA clade</taxon>
        <taxon>Hologalegina</taxon>
        <taxon>IRL clade</taxon>
        <taxon>Trifolieae</taxon>
        <taxon>Trifolium</taxon>
    </lineage>
</organism>